<feature type="transmembrane region" description="Helical" evidence="1">
    <location>
        <begin position="29"/>
        <end position="50"/>
    </location>
</feature>
<dbReference type="InterPro" id="IPR050469">
    <property type="entry name" value="Diguanylate_Cyclase"/>
</dbReference>
<dbReference type="InterPro" id="IPR029787">
    <property type="entry name" value="Nucleotide_cyclase"/>
</dbReference>
<name>A0ABS5YGG0_9ACTN</name>
<feature type="transmembrane region" description="Helical" evidence="1">
    <location>
        <begin position="176"/>
        <end position="194"/>
    </location>
</feature>
<accession>A0ABS5YGG0</accession>
<dbReference type="SUPFAM" id="SSF55073">
    <property type="entry name" value="Nucleotide cyclase"/>
    <property type="match status" value="1"/>
</dbReference>
<feature type="transmembrane region" description="Helical" evidence="1">
    <location>
        <begin position="270"/>
        <end position="291"/>
    </location>
</feature>
<dbReference type="PANTHER" id="PTHR45138:SF24">
    <property type="entry name" value="DIGUANYLATE CYCLASE DGCC-RELATED"/>
    <property type="match status" value="1"/>
</dbReference>
<keyword evidence="1" id="KW-0472">Membrane</keyword>
<dbReference type="CDD" id="cd01949">
    <property type="entry name" value="GGDEF"/>
    <property type="match status" value="1"/>
</dbReference>
<dbReference type="InterPro" id="IPR043128">
    <property type="entry name" value="Rev_trsase/Diguanyl_cyclase"/>
</dbReference>
<feature type="transmembrane region" description="Helical" evidence="1">
    <location>
        <begin position="242"/>
        <end position="258"/>
    </location>
</feature>
<reference evidence="3 4" key="1">
    <citation type="submission" date="2021-06" db="EMBL/GenBank/DDBJ databases">
        <title>Actinoplanes lichenicola sp. nov., and Actinoplanes ovalisporus sp. nov., isolated from lichen in Thailand.</title>
        <authorList>
            <person name="Saeng-In P."/>
            <person name="Kanchanasin P."/>
            <person name="Yuki M."/>
            <person name="Kudo T."/>
            <person name="Ohkuma M."/>
            <person name="Phongsopitanun W."/>
            <person name="Tanasupawat S."/>
        </authorList>
    </citation>
    <scope>NUCLEOTIDE SEQUENCE [LARGE SCALE GENOMIC DNA]</scope>
    <source>
        <strain evidence="3 4">NBRC 110975</strain>
    </source>
</reference>
<feature type="transmembrane region" description="Helical" evidence="1">
    <location>
        <begin position="147"/>
        <end position="164"/>
    </location>
</feature>
<keyword evidence="1" id="KW-0812">Transmembrane</keyword>
<keyword evidence="4" id="KW-1185">Reference proteome</keyword>
<dbReference type="PROSITE" id="PS50887">
    <property type="entry name" value="GGDEF"/>
    <property type="match status" value="1"/>
</dbReference>
<feature type="transmembrane region" description="Helical" evidence="1">
    <location>
        <begin position="206"/>
        <end position="222"/>
    </location>
</feature>
<protein>
    <submittedName>
        <fullName evidence="3">GGDEF domain-containing protein</fullName>
    </submittedName>
</protein>
<proteinExistence type="predicted"/>
<dbReference type="InterPro" id="IPR000160">
    <property type="entry name" value="GGDEF_dom"/>
</dbReference>
<evidence type="ECO:0000256" key="1">
    <source>
        <dbReference type="SAM" id="Phobius"/>
    </source>
</evidence>
<feature type="transmembrane region" description="Helical" evidence="1">
    <location>
        <begin position="57"/>
        <end position="74"/>
    </location>
</feature>
<comment type="caution">
    <text evidence="3">The sequence shown here is derived from an EMBL/GenBank/DDBJ whole genome shotgun (WGS) entry which is preliminary data.</text>
</comment>
<dbReference type="SMART" id="SM00267">
    <property type="entry name" value="GGDEF"/>
    <property type="match status" value="1"/>
</dbReference>
<dbReference type="Proteomes" id="UP001519654">
    <property type="component" value="Unassembled WGS sequence"/>
</dbReference>
<dbReference type="Gene3D" id="3.30.70.270">
    <property type="match status" value="1"/>
</dbReference>
<dbReference type="EMBL" id="JAHKKG010000001">
    <property type="protein sequence ID" value="MBU2662540.1"/>
    <property type="molecule type" value="Genomic_DNA"/>
</dbReference>
<feature type="transmembrane region" description="Helical" evidence="1">
    <location>
        <begin position="117"/>
        <end position="135"/>
    </location>
</feature>
<evidence type="ECO:0000313" key="4">
    <source>
        <dbReference type="Proteomes" id="UP001519654"/>
    </source>
</evidence>
<sequence>MPNWRWCLAAGTAATAVYVLLPDGGRWHAIAYALLGSLCVAGVVFAVRVYRPHQPTTWYTFVGGLGVWLAGSVINRVTAEPPWPAITQVLDLAGYPLVGWALAALIRGRARAHDRTALIDGSIVATSLALLYWSLVVGTTTVSPVQLVVALGDVMLFMLGSLLITTPGARTVSYRLLLTALLLTAIADISLVVMPSDPSRSGPADVLGLLGNVLVATAALHPSMRRLTVPPANPPRFVRPRLILLAVAVLLAPAVNLYDGLTGRPGEDWLTTGVATILLFALVTARMAGLVHRVETQSRELEHLAGHDALTGLPNRRRWDDRLTTVMAGGAATLIVGLLDLDHFKAFNDTRGHQAGDDLLAEAAAAWRACLRPGDLLARYGGEEFGLLITGGTLDEAVRTAERLLRVTPYGQTFSAGLTVWDGRQSPAELLHRADELLYASKQAGRARISTAAVAGQDAQAVEGAVPLVRVTGEGAAARVLPERPGRRPRR</sequence>
<evidence type="ECO:0000313" key="3">
    <source>
        <dbReference type="EMBL" id="MBU2662540.1"/>
    </source>
</evidence>
<evidence type="ECO:0000259" key="2">
    <source>
        <dbReference type="PROSITE" id="PS50887"/>
    </source>
</evidence>
<dbReference type="NCBIfam" id="TIGR00254">
    <property type="entry name" value="GGDEF"/>
    <property type="match status" value="1"/>
</dbReference>
<dbReference type="PANTHER" id="PTHR45138">
    <property type="entry name" value="REGULATORY COMPONENTS OF SENSORY TRANSDUCTION SYSTEM"/>
    <property type="match status" value="1"/>
</dbReference>
<feature type="domain" description="GGDEF" evidence="2">
    <location>
        <begin position="332"/>
        <end position="454"/>
    </location>
</feature>
<feature type="transmembrane region" description="Helical" evidence="1">
    <location>
        <begin position="86"/>
        <end position="105"/>
    </location>
</feature>
<dbReference type="Pfam" id="PF00990">
    <property type="entry name" value="GGDEF"/>
    <property type="match status" value="1"/>
</dbReference>
<gene>
    <name evidence="3" type="ORF">KOI35_03360</name>
</gene>
<organism evidence="3 4">
    <name type="scientific">Paractinoplanes bogorensis</name>
    <dbReference type="NCBI Taxonomy" id="1610840"/>
    <lineage>
        <taxon>Bacteria</taxon>
        <taxon>Bacillati</taxon>
        <taxon>Actinomycetota</taxon>
        <taxon>Actinomycetes</taxon>
        <taxon>Micromonosporales</taxon>
        <taxon>Micromonosporaceae</taxon>
        <taxon>Paractinoplanes</taxon>
    </lineage>
</organism>
<keyword evidence="1" id="KW-1133">Transmembrane helix</keyword>